<keyword evidence="3" id="KW-0328">Glycosyltransferase</keyword>
<dbReference type="GO" id="GO:0016757">
    <property type="term" value="F:glycosyltransferase activity"/>
    <property type="evidence" value="ECO:0007669"/>
    <property type="project" value="UniProtKB-KW"/>
</dbReference>
<keyword evidence="3" id="KW-0808">Transferase</keyword>
<dbReference type="PANTHER" id="PTHR45947:SF3">
    <property type="entry name" value="SULFOQUINOVOSYL TRANSFERASE SQD2"/>
    <property type="match status" value="1"/>
</dbReference>
<comment type="caution">
    <text evidence="3">The sequence shown here is derived from an EMBL/GenBank/DDBJ whole genome shotgun (WGS) entry which is preliminary data.</text>
</comment>
<evidence type="ECO:0000313" key="3">
    <source>
        <dbReference type="EMBL" id="MBX7289957.1"/>
    </source>
</evidence>
<proteinExistence type="predicted"/>
<gene>
    <name evidence="3" type="ORF">K4H94_02680</name>
</gene>
<accession>A0ABD4REX1</accession>
<protein>
    <submittedName>
        <fullName evidence="3">Glycosyltransferase</fullName>
        <ecNumber evidence="3">2.4.-.-</ecNumber>
    </submittedName>
</protein>
<dbReference type="EMBL" id="JAIFTX010000004">
    <property type="protein sequence ID" value="MBX7289957.1"/>
    <property type="molecule type" value="Genomic_DNA"/>
</dbReference>
<dbReference type="Pfam" id="PF13439">
    <property type="entry name" value="Glyco_transf_4"/>
    <property type="match status" value="1"/>
</dbReference>
<organism evidence="3 4">
    <name type="scientific">Clostridium chauvoei</name>
    <dbReference type="NCBI Taxonomy" id="46867"/>
    <lineage>
        <taxon>Bacteria</taxon>
        <taxon>Bacillati</taxon>
        <taxon>Bacillota</taxon>
        <taxon>Clostridia</taxon>
        <taxon>Eubacteriales</taxon>
        <taxon>Clostridiaceae</taxon>
        <taxon>Clostridium</taxon>
    </lineage>
</organism>
<feature type="domain" description="Glycosyl transferase family 1" evidence="1">
    <location>
        <begin position="244"/>
        <end position="383"/>
    </location>
</feature>
<evidence type="ECO:0000259" key="2">
    <source>
        <dbReference type="Pfam" id="PF13439"/>
    </source>
</evidence>
<name>A0ABD4REX1_9CLOT</name>
<dbReference type="Gene3D" id="3.40.50.2000">
    <property type="entry name" value="Glycogen Phosphorylase B"/>
    <property type="match status" value="2"/>
</dbReference>
<sequence>MKVAHLSTGISNSSAVTRLHKSMLNKGIDSYLITLRETNNIDRAIKYTSYTKFMKLKRSLNIILDKLILKIYKDKENLLYSLTSGYDISKIKELKDADIIHLHWISGSFIDLKSLKKLNKPIVYTCHDSLPFTGGCHVKYKCENYKTGCGNCRMLNSNKLKDISYYINKRKEDIYRDLDLAFICPSNWINKQLKESNVCNSKKSYVIGNTLDFDIFDIKSNNSFKELESNKIKVLFGAVDPKGVEYKGYSIIIEFIKKLKRDNKELLDKMQFVVFGTSDIEEIKNLGVNCTAIGEIKSQEKLANLYNDCDILLYPSLEDNLPNVVMESLACGLPVVAFNIGGISDLVKHKKNGYLAKEKDVKELLQGVNWIIDNKIDKEKIRESVFCDYNNDVIVEKHINLYKGLIIK</sequence>
<dbReference type="KEGG" id="cchv:BTM20_03030"/>
<evidence type="ECO:0000313" key="4">
    <source>
        <dbReference type="Proteomes" id="UP000775179"/>
    </source>
</evidence>
<evidence type="ECO:0000259" key="1">
    <source>
        <dbReference type="Pfam" id="PF00534"/>
    </source>
</evidence>
<dbReference type="InterPro" id="IPR028098">
    <property type="entry name" value="Glyco_trans_4-like_N"/>
</dbReference>
<dbReference type="SUPFAM" id="SSF53756">
    <property type="entry name" value="UDP-Glycosyltransferase/glycogen phosphorylase"/>
    <property type="match status" value="1"/>
</dbReference>
<dbReference type="PANTHER" id="PTHR45947">
    <property type="entry name" value="SULFOQUINOVOSYL TRANSFERASE SQD2"/>
    <property type="match status" value="1"/>
</dbReference>
<reference evidence="3 4" key="1">
    <citation type="submission" date="2021-08" db="EMBL/GenBank/DDBJ databases">
        <title>Genome sequence analysis of Clostridium chauvoei strains of European origin and evaluation of typing options for outbreak investigations.</title>
        <authorList>
            <person name="Abdel-Glil M."/>
            <person name="Thomas P."/>
            <person name="Seyboldt C."/>
        </authorList>
    </citation>
    <scope>NUCLEOTIDE SEQUENCE [LARGE SCALE GENOMIC DNA]</scope>
    <source>
        <strain evidence="3 4">S0260-09</strain>
    </source>
</reference>
<feature type="domain" description="Glycosyltransferase subfamily 4-like N-terminal" evidence="2">
    <location>
        <begin position="16"/>
        <end position="213"/>
    </location>
</feature>
<dbReference type="AlphaFoldDB" id="A0ABD4REX1"/>
<dbReference type="InterPro" id="IPR050194">
    <property type="entry name" value="Glycosyltransferase_grp1"/>
</dbReference>
<dbReference type="EC" id="2.4.-.-" evidence="3"/>
<dbReference type="Pfam" id="PF00534">
    <property type="entry name" value="Glycos_transf_1"/>
    <property type="match status" value="1"/>
</dbReference>
<dbReference type="GeneID" id="66300826"/>
<dbReference type="RefSeq" id="WP_021874813.1">
    <property type="nucleotide sequence ID" value="NZ_CP018624.1"/>
</dbReference>
<dbReference type="InterPro" id="IPR001296">
    <property type="entry name" value="Glyco_trans_1"/>
</dbReference>
<dbReference type="Proteomes" id="UP000775179">
    <property type="component" value="Unassembled WGS sequence"/>
</dbReference>